<accession>A0A8S1M8T8</accession>
<dbReference type="GO" id="GO:0006355">
    <property type="term" value="P:regulation of DNA-templated transcription"/>
    <property type="evidence" value="ECO:0007669"/>
    <property type="project" value="TreeGrafter"/>
</dbReference>
<dbReference type="GO" id="GO:0000976">
    <property type="term" value="F:transcription cis-regulatory region binding"/>
    <property type="evidence" value="ECO:0007669"/>
    <property type="project" value="TreeGrafter"/>
</dbReference>
<evidence type="ECO:0000259" key="3">
    <source>
        <dbReference type="Pfam" id="PF00808"/>
    </source>
</evidence>
<feature type="domain" description="Transcription factor CBF/NF-Y/archaeal histone" evidence="3">
    <location>
        <begin position="92"/>
        <end position="154"/>
    </location>
</feature>
<gene>
    <name evidence="4" type="ORF">PSON_ATCC_30995.1.T0330118</name>
</gene>
<reference evidence="4" key="1">
    <citation type="submission" date="2021-01" db="EMBL/GenBank/DDBJ databases">
        <authorList>
            <consortium name="Genoscope - CEA"/>
            <person name="William W."/>
        </authorList>
    </citation>
    <scope>NUCLEOTIDE SEQUENCE</scope>
</reference>
<dbReference type="PANTHER" id="PTHR10252">
    <property type="entry name" value="HISTONE-LIKE TRANSCRIPTION FACTOR CCAAT-RELATED"/>
    <property type="match status" value="1"/>
</dbReference>
<comment type="subcellular location">
    <subcellularLocation>
        <location evidence="1">Nucleus</location>
    </subcellularLocation>
</comment>
<dbReference type="Pfam" id="PF00808">
    <property type="entry name" value="CBFD_NFYB_HMF"/>
    <property type="match status" value="1"/>
</dbReference>
<keyword evidence="5" id="KW-1185">Reference proteome</keyword>
<dbReference type="Proteomes" id="UP000692954">
    <property type="component" value="Unassembled WGS sequence"/>
</dbReference>
<name>A0A8S1M8T8_9CILI</name>
<dbReference type="GO" id="GO:0005634">
    <property type="term" value="C:nucleus"/>
    <property type="evidence" value="ECO:0007669"/>
    <property type="project" value="UniProtKB-SubCell"/>
</dbReference>
<dbReference type="OrthoDB" id="636685at2759"/>
<dbReference type="CDD" id="cd00084">
    <property type="entry name" value="HMG-box_SF"/>
    <property type="match status" value="1"/>
</dbReference>
<dbReference type="EMBL" id="CAJJDN010000033">
    <property type="protein sequence ID" value="CAD8075222.1"/>
    <property type="molecule type" value="Genomic_DNA"/>
</dbReference>
<evidence type="ECO:0000256" key="2">
    <source>
        <dbReference type="ARBA" id="ARBA00023242"/>
    </source>
</evidence>
<protein>
    <recommendedName>
        <fullName evidence="3">Transcription factor CBF/NF-Y/archaeal histone domain-containing protein</fullName>
    </recommendedName>
</protein>
<evidence type="ECO:0000313" key="4">
    <source>
        <dbReference type="EMBL" id="CAD8075222.1"/>
    </source>
</evidence>
<dbReference type="InterPro" id="IPR003958">
    <property type="entry name" value="CBFA_NFYB_domain"/>
</dbReference>
<proteinExistence type="predicted"/>
<evidence type="ECO:0000313" key="5">
    <source>
        <dbReference type="Proteomes" id="UP000692954"/>
    </source>
</evidence>
<dbReference type="InterPro" id="IPR050568">
    <property type="entry name" value="Transcr_DNA_Rep_Reg"/>
</dbReference>
<dbReference type="PANTHER" id="PTHR10252:SF54">
    <property type="entry name" value="CHROMATIN ACCESSIBILITY COMPLEX PROTEIN 1"/>
    <property type="match status" value="1"/>
</dbReference>
<organism evidence="4 5">
    <name type="scientific">Paramecium sonneborni</name>
    <dbReference type="NCBI Taxonomy" id="65129"/>
    <lineage>
        <taxon>Eukaryota</taxon>
        <taxon>Sar</taxon>
        <taxon>Alveolata</taxon>
        <taxon>Ciliophora</taxon>
        <taxon>Intramacronucleata</taxon>
        <taxon>Oligohymenophorea</taxon>
        <taxon>Peniculida</taxon>
        <taxon>Parameciidae</taxon>
        <taxon>Paramecium</taxon>
    </lineage>
</organism>
<comment type="caution">
    <text evidence="4">The sequence shown here is derived from an EMBL/GenBank/DDBJ whole genome shotgun (WGS) entry which is preliminary data.</text>
</comment>
<dbReference type="AlphaFoldDB" id="A0A8S1M8T8"/>
<evidence type="ECO:0000256" key="1">
    <source>
        <dbReference type="ARBA" id="ARBA00004123"/>
    </source>
</evidence>
<sequence length="203" mass="23728">MKKQILESGEKVITIDDSINSKQATPVQAVVQQLSAYQLFMKDKKVDGKFSLQVLSQMWKDLPQDYKEQYQERARQLKEQVQQNKLIAPETFFPLARLKTILKEDEQKPQFKPEAYQYMLKAIEEFGELLLNKVKDQIKQDQRKTIKEDDLITVIKENEELQFLSCLAIHHQKKKTTQTLNQQQVKSKNSGALDKFLENNNGI</sequence>
<keyword evidence="2" id="KW-0539">Nucleus</keyword>